<dbReference type="RefSeq" id="WP_210856445.1">
    <property type="nucleotide sequence ID" value="NZ_JAGQDD010000019.1"/>
</dbReference>
<keyword evidence="1" id="KW-0812">Transmembrane</keyword>
<dbReference type="SUPFAM" id="SSF53474">
    <property type="entry name" value="alpha/beta-Hydrolases"/>
    <property type="match status" value="1"/>
</dbReference>
<proteinExistence type="predicted"/>
<name>A0A940YHQ3_9BURK</name>
<protein>
    <submittedName>
        <fullName evidence="2">Uncharacterized protein</fullName>
    </submittedName>
</protein>
<accession>A0A940YHQ3</accession>
<organism evidence="2 3">
    <name type="scientific">Ideonella alba</name>
    <dbReference type="NCBI Taxonomy" id="2824118"/>
    <lineage>
        <taxon>Bacteria</taxon>
        <taxon>Pseudomonadati</taxon>
        <taxon>Pseudomonadota</taxon>
        <taxon>Betaproteobacteria</taxon>
        <taxon>Burkholderiales</taxon>
        <taxon>Sphaerotilaceae</taxon>
        <taxon>Ideonella</taxon>
    </lineage>
</organism>
<keyword evidence="1" id="KW-1133">Transmembrane helix</keyword>
<evidence type="ECO:0000313" key="2">
    <source>
        <dbReference type="EMBL" id="MBQ0932735.1"/>
    </source>
</evidence>
<gene>
    <name evidence="2" type="ORF">KAK03_19825</name>
</gene>
<dbReference type="InterPro" id="IPR029058">
    <property type="entry name" value="AB_hydrolase_fold"/>
</dbReference>
<evidence type="ECO:0000313" key="3">
    <source>
        <dbReference type="Proteomes" id="UP000676246"/>
    </source>
</evidence>
<dbReference type="EMBL" id="JAGQDD010000019">
    <property type="protein sequence ID" value="MBQ0932735.1"/>
    <property type="molecule type" value="Genomic_DNA"/>
</dbReference>
<keyword evidence="3" id="KW-1185">Reference proteome</keyword>
<reference evidence="2 3" key="1">
    <citation type="submission" date="2021-04" db="EMBL/GenBank/DDBJ databases">
        <title>The genome sequence of Ideonella sp. 3Y2.</title>
        <authorList>
            <person name="Liu Y."/>
        </authorList>
    </citation>
    <scope>NUCLEOTIDE SEQUENCE [LARGE SCALE GENOMIC DNA]</scope>
    <source>
        <strain evidence="2 3">3Y2</strain>
    </source>
</reference>
<sequence length="400" mass="44232">MAADTPVRRRLVCYIGGFDPQGPAHYHQLYATEAARQAAVSGHEISVGRRQRLGEHIAGWEVDARIDGQSVRTRYEFLRWDDIVRARWPRSRWALLRTTLWASWQCWRDGVMWYSWRRSWPAFLALAGPGLAMLIWVLLLGVVGVLAAGLWGAGWPLATGLWLLLAVPGLVALGVEAERRTQMAWLMRSLACLVRQGRGQTPELEARLDHFAAHLAAALQDPAHDEVLLVGHSSGAMLAVSVAARALAQVPAGAAARLSLMTLGQCGATLSQQPQAQAYRDELVAVGSSAQLHWLDVSAPADGCCYALVDPCEGLPLPPGSPGAKRLNPRFAQLFTPASYERIRHDKYRCHFQYLMASEVVGEYDYFAITAGPRSLQERFAHRDGVADFRQFECFGGIRR</sequence>
<dbReference type="AlphaFoldDB" id="A0A940YHQ3"/>
<feature type="transmembrane region" description="Helical" evidence="1">
    <location>
        <begin position="153"/>
        <end position="175"/>
    </location>
</feature>
<evidence type="ECO:0000256" key="1">
    <source>
        <dbReference type="SAM" id="Phobius"/>
    </source>
</evidence>
<dbReference type="Proteomes" id="UP000676246">
    <property type="component" value="Unassembled WGS sequence"/>
</dbReference>
<comment type="caution">
    <text evidence="2">The sequence shown here is derived from an EMBL/GenBank/DDBJ whole genome shotgun (WGS) entry which is preliminary data.</text>
</comment>
<feature type="transmembrane region" description="Helical" evidence="1">
    <location>
        <begin position="122"/>
        <end position="147"/>
    </location>
</feature>
<dbReference type="Gene3D" id="3.40.50.1820">
    <property type="entry name" value="alpha/beta hydrolase"/>
    <property type="match status" value="1"/>
</dbReference>
<keyword evidence="1" id="KW-0472">Membrane</keyword>